<name>A0ACB8RKX0_9AGAM</name>
<evidence type="ECO:0000313" key="1">
    <source>
        <dbReference type="EMBL" id="KAI0044705.1"/>
    </source>
</evidence>
<reference evidence="1" key="2">
    <citation type="journal article" date="2022" name="New Phytol.">
        <title>Evolutionary transition to the ectomycorrhizal habit in the genomes of a hyperdiverse lineage of mushroom-forming fungi.</title>
        <authorList>
            <person name="Looney B."/>
            <person name="Miyauchi S."/>
            <person name="Morin E."/>
            <person name="Drula E."/>
            <person name="Courty P.E."/>
            <person name="Kohler A."/>
            <person name="Kuo A."/>
            <person name="LaButti K."/>
            <person name="Pangilinan J."/>
            <person name="Lipzen A."/>
            <person name="Riley R."/>
            <person name="Andreopoulos W."/>
            <person name="He G."/>
            <person name="Johnson J."/>
            <person name="Nolan M."/>
            <person name="Tritt A."/>
            <person name="Barry K.W."/>
            <person name="Grigoriev I.V."/>
            <person name="Nagy L.G."/>
            <person name="Hibbett D."/>
            <person name="Henrissat B."/>
            <person name="Matheny P.B."/>
            <person name="Labbe J."/>
            <person name="Martin F.M."/>
        </authorList>
    </citation>
    <scope>NUCLEOTIDE SEQUENCE</scope>
    <source>
        <strain evidence="1">FP105234-sp</strain>
    </source>
</reference>
<proteinExistence type="predicted"/>
<gene>
    <name evidence="1" type="ORF">FA95DRAFT_1561967</name>
</gene>
<keyword evidence="2" id="KW-1185">Reference proteome</keyword>
<protein>
    <submittedName>
        <fullName evidence="1">Uncharacterized protein</fullName>
    </submittedName>
</protein>
<accession>A0ACB8RKX0</accession>
<evidence type="ECO:0000313" key="2">
    <source>
        <dbReference type="Proteomes" id="UP000814033"/>
    </source>
</evidence>
<dbReference type="Proteomes" id="UP000814033">
    <property type="component" value="Unassembled WGS sequence"/>
</dbReference>
<organism evidence="1 2">
    <name type="scientific">Auriscalpium vulgare</name>
    <dbReference type="NCBI Taxonomy" id="40419"/>
    <lineage>
        <taxon>Eukaryota</taxon>
        <taxon>Fungi</taxon>
        <taxon>Dikarya</taxon>
        <taxon>Basidiomycota</taxon>
        <taxon>Agaricomycotina</taxon>
        <taxon>Agaricomycetes</taxon>
        <taxon>Russulales</taxon>
        <taxon>Auriscalpiaceae</taxon>
        <taxon>Auriscalpium</taxon>
    </lineage>
</organism>
<comment type="caution">
    <text evidence="1">The sequence shown here is derived from an EMBL/GenBank/DDBJ whole genome shotgun (WGS) entry which is preliminary data.</text>
</comment>
<reference evidence="1" key="1">
    <citation type="submission" date="2021-02" db="EMBL/GenBank/DDBJ databases">
        <authorList>
            <consortium name="DOE Joint Genome Institute"/>
            <person name="Ahrendt S."/>
            <person name="Looney B.P."/>
            <person name="Miyauchi S."/>
            <person name="Morin E."/>
            <person name="Drula E."/>
            <person name="Courty P.E."/>
            <person name="Chicoki N."/>
            <person name="Fauchery L."/>
            <person name="Kohler A."/>
            <person name="Kuo A."/>
            <person name="Labutti K."/>
            <person name="Pangilinan J."/>
            <person name="Lipzen A."/>
            <person name="Riley R."/>
            <person name="Andreopoulos W."/>
            <person name="He G."/>
            <person name="Johnson J."/>
            <person name="Barry K.W."/>
            <person name="Grigoriev I.V."/>
            <person name="Nagy L."/>
            <person name="Hibbett D."/>
            <person name="Henrissat B."/>
            <person name="Matheny P.B."/>
            <person name="Labbe J."/>
            <person name="Martin F."/>
        </authorList>
    </citation>
    <scope>NUCLEOTIDE SEQUENCE</scope>
    <source>
        <strain evidence="1">FP105234-sp</strain>
    </source>
</reference>
<sequence length="377" mass="43975">MDDPYADSDDQQEGFTEGRLRRAEPSRLDVGERWWVRRYVALEQAGYILRPRYHPNWKPSWSGKWNWRVRTFCEDSLPNQWRWGVIDATRKSDGAQVVLKKIHFYDEREIEMYKFFTSEPVASDPRNHSLVPYETLYLPGVPEPILVMPLMRPVYSPPFQTFGEVVPFLSQIFEGIQLMHECHIAHRDCTLYNFVMDAPSMYPNGFHAMKINLNQDWTGEARHLTRTEARPRYYLIDYGISVRLPPEDGPPLILPVPGGDKSVPEFRHLDVPSNPFPIDVFYLGSMIRQYFSSKYHGFGFLEALVDDMTQEDPSKRPTMGEVVSRFTAIRSALGSRKLRGRLVGRREFILFRFIRDISHSYRTAVYMLRGLPAMADP</sequence>
<dbReference type="EMBL" id="MU275974">
    <property type="protein sequence ID" value="KAI0044705.1"/>
    <property type="molecule type" value="Genomic_DNA"/>
</dbReference>